<evidence type="ECO:0000256" key="9">
    <source>
        <dbReference type="ARBA" id="ARBA00022967"/>
    </source>
</evidence>
<dbReference type="PRINTS" id="PR00119">
    <property type="entry name" value="CATATPASE"/>
</dbReference>
<dbReference type="SUPFAM" id="SSF81665">
    <property type="entry name" value="Calcium ATPase, transmembrane domain M"/>
    <property type="match status" value="1"/>
</dbReference>
<dbReference type="EC" id="7.1.2.1" evidence="14"/>
<reference evidence="16 17" key="1">
    <citation type="submission" date="2020-08" db="EMBL/GenBank/DDBJ databases">
        <title>Plant Genome Project.</title>
        <authorList>
            <person name="Zhang R.-G."/>
        </authorList>
    </citation>
    <scope>NUCLEOTIDE SEQUENCE [LARGE SCALE GENOMIC DNA]</scope>
    <source>
        <tissue evidence="16">Rhizome</tissue>
    </source>
</reference>
<evidence type="ECO:0000313" key="16">
    <source>
        <dbReference type="EMBL" id="KAG6498425.1"/>
    </source>
</evidence>
<keyword evidence="6 14" id="KW-0547">Nucleotide-binding</keyword>
<name>A0A8J5FYV2_ZINOF</name>
<dbReference type="NCBIfam" id="TIGR01494">
    <property type="entry name" value="ATPase_P-type"/>
    <property type="match status" value="2"/>
</dbReference>
<evidence type="ECO:0000256" key="2">
    <source>
        <dbReference type="ARBA" id="ARBA00008804"/>
    </source>
</evidence>
<evidence type="ECO:0000256" key="11">
    <source>
        <dbReference type="ARBA" id="ARBA00023065"/>
    </source>
</evidence>
<sequence>MADNKTISLEYIKNGIGDLENKILKFLGFMWNPLSCVMEMASVMAIALANGGGKPPNWQDFVGIIILLVVNSTINFIEENNAGNAASSMAGVARKTKVLRDGRWTEQDVAILVPGDIISIKLGDIVPADVRLLEGDALKIDQSALTGEYLPVTKRPGDEVFSSSTCTQGEIEAVVIATGVHTFFDTAADLVDNTNQVEHFQKVLTDIVNFCICSIAVGMVVEIIFMYPIQHRRYRDGINNLLVLLIGGIPISMPTVLSVTMLIGSRLLSQQGIITKRMTAIEEMAGMDVLCSDKTGTLTLNKFIVDKNLIEVFAEGMDKEHVILLAARASRTENQDAIDSAVVGMLADPKEARAGIKELHFLPFNPVDKRTVLTYIDKNGNWHRASKGAPEQILSLCNCKEVVKNKVQAVIDKYAERGLQSLAVARQEVPEKSKESAGDPWQFVGLLSLFDPPRHDSKTTIRRALNLGVNVKMITGDQLAIAKEIGKRLGMGINMYPSSSLLGQNKDGSASLAALTFDELIEKADGFAGIFPEHKYEIVKKLQERKHICGMTGDGVNDAPALKKADIGIAVADATDAAISAADIILTEPGLSVIISAVLTSRAIFQRMKNYTIYAVSITIRIVLGFMLIALIWKFDFSPFMILIIAILNHGTILAISRDHVKPSPMPDSWKLKEIFATGIVFGGYLALITVIFFWVMKDTDFFSIATIIAVYADWSFARIKGIGWGWAGVIWLYNIIFFIPLDWFKFAIRYILSGNAWDNLFENKTAFNAKKDYGRQEREFQWARAQRTRHGLTNHLFSDKSSYGELSEITEQAKKRAAMAMALELHTLEGHVESVVKLKGLDIDTIQQYYNV</sequence>
<dbReference type="Gene3D" id="3.40.50.1000">
    <property type="entry name" value="HAD superfamily/HAD-like"/>
    <property type="match status" value="1"/>
</dbReference>
<dbReference type="EMBL" id="JACMSC010000012">
    <property type="protein sequence ID" value="KAG6498425.1"/>
    <property type="molecule type" value="Genomic_DNA"/>
</dbReference>
<evidence type="ECO:0000256" key="5">
    <source>
        <dbReference type="ARBA" id="ARBA00022723"/>
    </source>
</evidence>
<keyword evidence="14" id="KW-0375">Hydrogen ion transport</keyword>
<evidence type="ECO:0000256" key="12">
    <source>
        <dbReference type="ARBA" id="ARBA00023136"/>
    </source>
</evidence>
<feature type="transmembrane region" description="Helical" evidence="14">
    <location>
        <begin position="639"/>
        <end position="656"/>
    </location>
</feature>
<dbReference type="InterPro" id="IPR006534">
    <property type="entry name" value="P-type_ATPase_IIIA"/>
</dbReference>
<comment type="subcellular location">
    <subcellularLocation>
        <location evidence="14">Cell membrane</location>
        <topology evidence="14">Multi-pass membrane protein</topology>
    </subcellularLocation>
    <subcellularLocation>
        <location evidence="1">Membrane</location>
        <topology evidence="1">Multi-pass membrane protein</topology>
    </subcellularLocation>
</comment>
<evidence type="ECO:0000256" key="13">
    <source>
        <dbReference type="ARBA" id="ARBA00048122"/>
    </source>
</evidence>
<evidence type="ECO:0000256" key="14">
    <source>
        <dbReference type="RuleBase" id="RU362083"/>
    </source>
</evidence>
<feature type="transmembrane region" description="Helical" evidence="14">
    <location>
        <begin position="725"/>
        <end position="745"/>
    </location>
</feature>
<evidence type="ECO:0000313" key="17">
    <source>
        <dbReference type="Proteomes" id="UP000734854"/>
    </source>
</evidence>
<dbReference type="InterPro" id="IPR059000">
    <property type="entry name" value="ATPase_P-type_domA"/>
</dbReference>
<dbReference type="SFLD" id="SFLDS00003">
    <property type="entry name" value="Haloacid_Dehalogenase"/>
    <property type="match status" value="1"/>
</dbReference>
<dbReference type="Gene3D" id="3.40.1110.10">
    <property type="entry name" value="Calcium-transporting ATPase, cytoplasmic domain N"/>
    <property type="match status" value="1"/>
</dbReference>
<dbReference type="InterPro" id="IPR023299">
    <property type="entry name" value="ATPase_P-typ_cyto_dom_N"/>
</dbReference>
<dbReference type="GO" id="GO:0008553">
    <property type="term" value="F:P-type proton-exporting transporter activity"/>
    <property type="evidence" value="ECO:0007669"/>
    <property type="project" value="UniProtKB-UniRule"/>
</dbReference>
<evidence type="ECO:0000256" key="4">
    <source>
        <dbReference type="ARBA" id="ARBA00022692"/>
    </source>
</evidence>
<comment type="similarity">
    <text evidence="2 14">Belongs to the cation transport ATPase (P-type) (TC 3.A.3) family. Type IIIA subfamily.</text>
</comment>
<keyword evidence="8 14" id="KW-0460">Magnesium</keyword>
<dbReference type="CDD" id="cd02076">
    <property type="entry name" value="P-type_ATPase_H"/>
    <property type="match status" value="1"/>
</dbReference>
<feature type="transmembrane region" description="Helical" evidence="14">
    <location>
        <begin position="611"/>
        <end position="633"/>
    </location>
</feature>
<keyword evidence="5" id="KW-0479">Metal-binding</keyword>
<feature type="domain" description="P-type ATPase A" evidence="15">
    <location>
        <begin position="93"/>
        <end position="191"/>
    </location>
</feature>
<dbReference type="InterPro" id="IPR023214">
    <property type="entry name" value="HAD_sf"/>
</dbReference>
<dbReference type="InterPro" id="IPR044492">
    <property type="entry name" value="P_typ_ATPase_HD_dom"/>
</dbReference>
<gene>
    <name evidence="16" type="ORF">ZIOFF_046338</name>
</gene>
<organism evidence="16 17">
    <name type="scientific">Zingiber officinale</name>
    <name type="common">Ginger</name>
    <name type="synonym">Amomum zingiber</name>
    <dbReference type="NCBI Taxonomy" id="94328"/>
    <lineage>
        <taxon>Eukaryota</taxon>
        <taxon>Viridiplantae</taxon>
        <taxon>Streptophyta</taxon>
        <taxon>Embryophyta</taxon>
        <taxon>Tracheophyta</taxon>
        <taxon>Spermatophyta</taxon>
        <taxon>Magnoliopsida</taxon>
        <taxon>Liliopsida</taxon>
        <taxon>Zingiberales</taxon>
        <taxon>Zingiberaceae</taxon>
        <taxon>Zingiber</taxon>
    </lineage>
</organism>
<dbReference type="Pfam" id="PF00122">
    <property type="entry name" value="E1-E2_ATPase"/>
    <property type="match status" value="1"/>
</dbReference>
<dbReference type="PRINTS" id="PR00120">
    <property type="entry name" value="HATPASE"/>
</dbReference>
<feature type="transmembrane region" description="Helical" evidence="14">
    <location>
        <begin position="676"/>
        <end position="696"/>
    </location>
</feature>
<protein>
    <recommendedName>
        <fullName evidence="14">Plasma membrane ATPase</fullName>
        <ecNumber evidence="14">7.1.2.1</ecNumber>
    </recommendedName>
</protein>
<dbReference type="InterPro" id="IPR001757">
    <property type="entry name" value="P_typ_ATPase"/>
</dbReference>
<dbReference type="FunFam" id="3.40.1110.10:FF:000004">
    <property type="entry name" value="Plasma membrane ATPase"/>
    <property type="match status" value="1"/>
</dbReference>
<dbReference type="SUPFAM" id="SSF81653">
    <property type="entry name" value="Calcium ATPase, transduction domain A"/>
    <property type="match status" value="1"/>
</dbReference>
<keyword evidence="4 14" id="KW-0812">Transmembrane</keyword>
<evidence type="ECO:0000256" key="8">
    <source>
        <dbReference type="ARBA" id="ARBA00022842"/>
    </source>
</evidence>
<dbReference type="InterPro" id="IPR023298">
    <property type="entry name" value="ATPase_P-typ_TM_dom_sf"/>
</dbReference>
<keyword evidence="7 14" id="KW-0067">ATP-binding</keyword>
<dbReference type="Gene3D" id="1.20.1110.10">
    <property type="entry name" value="Calcium-transporting ATPase, transmembrane domain"/>
    <property type="match status" value="1"/>
</dbReference>
<dbReference type="Pfam" id="PF00702">
    <property type="entry name" value="Hydrolase"/>
    <property type="match status" value="1"/>
</dbReference>
<dbReference type="FunFam" id="2.70.150.10:FF:000004">
    <property type="entry name" value="Plasma membrane ATPase"/>
    <property type="match status" value="1"/>
</dbReference>
<comment type="catalytic activity">
    <reaction evidence="13 14">
        <text>ATP + H2O + H(+)(in) = ADP + phosphate + 2 H(+)(out)</text>
        <dbReference type="Rhea" id="RHEA:20852"/>
        <dbReference type="ChEBI" id="CHEBI:15377"/>
        <dbReference type="ChEBI" id="CHEBI:15378"/>
        <dbReference type="ChEBI" id="CHEBI:30616"/>
        <dbReference type="ChEBI" id="CHEBI:43474"/>
        <dbReference type="ChEBI" id="CHEBI:456216"/>
        <dbReference type="EC" id="7.1.2.1"/>
    </reaction>
</comment>
<proteinExistence type="inferred from homology"/>
<keyword evidence="17" id="KW-1185">Reference proteome</keyword>
<dbReference type="SUPFAM" id="SSF56784">
    <property type="entry name" value="HAD-like"/>
    <property type="match status" value="1"/>
</dbReference>
<dbReference type="GO" id="GO:0016887">
    <property type="term" value="F:ATP hydrolysis activity"/>
    <property type="evidence" value="ECO:0007669"/>
    <property type="project" value="InterPro"/>
</dbReference>
<keyword evidence="9 14" id="KW-1278">Translocase</keyword>
<dbReference type="GO" id="GO:0005524">
    <property type="term" value="F:ATP binding"/>
    <property type="evidence" value="ECO:0007669"/>
    <property type="project" value="UniProtKB-UniRule"/>
</dbReference>
<feature type="transmembrane region" description="Helical" evidence="14">
    <location>
        <begin position="241"/>
        <end position="268"/>
    </location>
</feature>
<keyword evidence="10 14" id="KW-1133">Transmembrane helix</keyword>
<dbReference type="PROSITE" id="PS00154">
    <property type="entry name" value="ATPASE_E1_E2"/>
    <property type="match status" value="1"/>
</dbReference>
<dbReference type="GO" id="GO:0120029">
    <property type="term" value="P:proton export across plasma membrane"/>
    <property type="evidence" value="ECO:0007669"/>
    <property type="project" value="UniProtKB-UniRule"/>
</dbReference>
<dbReference type="Gene3D" id="6.10.140.890">
    <property type="match status" value="1"/>
</dbReference>
<dbReference type="FunFam" id="3.40.50.1000:FF:000211">
    <property type="entry name" value="Plasma membrane ATPase"/>
    <property type="match status" value="1"/>
</dbReference>
<evidence type="ECO:0000256" key="6">
    <source>
        <dbReference type="ARBA" id="ARBA00022741"/>
    </source>
</evidence>
<evidence type="ECO:0000256" key="7">
    <source>
        <dbReference type="ARBA" id="ARBA00022840"/>
    </source>
</evidence>
<evidence type="ECO:0000259" key="15">
    <source>
        <dbReference type="Pfam" id="PF00122"/>
    </source>
</evidence>
<keyword evidence="12 14" id="KW-0472">Membrane</keyword>
<dbReference type="SFLD" id="SFLDG00002">
    <property type="entry name" value="C1.7:_P-type_atpase_like"/>
    <property type="match status" value="1"/>
</dbReference>
<dbReference type="GO" id="GO:0005886">
    <property type="term" value="C:plasma membrane"/>
    <property type="evidence" value="ECO:0007669"/>
    <property type="project" value="UniProtKB-SubCell"/>
</dbReference>
<dbReference type="AlphaFoldDB" id="A0A8J5FYV2"/>
<evidence type="ECO:0000256" key="1">
    <source>
        <dbReference type="ARBA" id="ARBA00004141"/>
    </source>
</evidence>
<dbReference type="SFLD" id="SFLDF00027">
    <property type="entry name" value="p-type_atpase"/>
    <property type="match status" value="1"/>
</dbReference>
<evidence type="ECO:0000256" key="10">
    <source>
        <dbReference type="ARBA" id="ARBA00022989"/>
    </source>
</evidence>
<accession>A0A8J5FYV2</accession>
<keyword evidence="14" id="KW-0813">Transport</keyword>
<feature type="transmembrane region" description="Helical" evidence="14">
    <location>
        <begin position="207"/>
        <end position="229"/>
    </location>
</feature>
<keyword evidence="3" id="KW-0597">Phosphoprotein</keyword>
<evidence type="ECO:0000256" key="3">
    <source>
        <dbReference type="ARBA" id="ARBA00022553"/>
    </source>
</evidence>
<dbReference type="PANTHER" id="PTHR42861">
    <property type="entry name" value="CALCIUM-TRANSPORTING ATPASE"/>
    <property type="match status" value="1"/>
</dbReference>
<dbReference type="InterPro" id="IPR036412">
    <property type="entry name" value="HAD-like_sf"/>
</dbReference>
<dbReference type="NCBIfam" id="TIGR01647">
    <property type="entry name" value="ATPase-IIIA_H"/>
    <property type="match status" value="1"/>
</dbReference>
<dbReference type="Proteomes" id="UP000734854">
    <property type="component" value="Unassembled WGS sequence"/>
</dbReference>
<dbReference type="GO" id="GO:0046872">
    <property type="term" value="F:metal ion binding"/>
    <property type="evidence" value="ECO:0007669"/>
    <property type="project" value="UniProtKB-KW"/>
</dbReference>
<dbReference type="InterPro" id="IPR008250">
    <property type="entry name" value="ATPase_P-typ_transduc_dom_A_sf"/>
</dbReference>
<dbReference type="InterPro" id="IPR018303">
    <property type="entry name" value="ATPase_P-typ_P_site"/>
</dbReference>
<dbReference type="Gene3D" id="2.70.150.10">
    <property type="entry name" value="Calcium-transporting ATPase, cytoplasmic transduction domain A"/>
    <property type="match status" value="1"/>
</dbReference>
<keyword evidence="11 14" id="KW-0406">Ion transport</keyword>
<comment type="caution">
    <text evidence="14">Lacks conserved residue(s) required for the propagation of feature annotation.</text>
</comment>
<comment type="caution">
    <text evidence="16">The sequence shown here is derived from an EMBL/GenBank/DDBJ whole genome shotgun (WGS) entry which is preliminary data.</text>
</comment>